<organism evidence="2 3">
    <name type="scientific">Aromatoleum diolicum</name>
    <dbReference type="NCBI Taxonomy" id="75796"/>
    <lineage>
        <taxon>Bacteria</taxon>
        <taxon>Pseudomonadati</taxon>
        <taxon>Pseudomonadota</taxon>
        <taxon>Betaproteobacteria</taxon>
        <taxon>Rhodocyclales</taxon>
        <taxon>Rhodocyclaceae</taxon>
        <taxon>Aromatoleum</taxon>
    </lineage>
</organism>
<protein>
    <submittedName>
        <fullName evidence="2">DUF302 domain-containing protein</fullName>
    </submittedName>
</protein>
<dbReference type="EMBL" id="WTVQ01000002">
    <property type="protein sequence ID" value="NMG73561.1"/>
    <property type="molecule type" value="Genomic_DNA"/>
</dbReference>
<evidence type="ECO:0000259" key="1">
    <source>
        <dbReference type="Pfam" id="PF03625"/>
    </source>
</evidence>
<dbReference type="Gene3D" id="3.30.310.70">
    <property type="entry name" value="TT1751-like domain"/>
    <property type="match status" value="1"/>
</dbReference>
<keyword evidence="3" id="KW-1185">Reference proteome</keyword>
<proteinExistence type="predicted"/>
<gene>
    <name evidence="2" type="ORF">GPA25_02195</name>
</gene>
<dbReference type="Proteomes" id="UP000648984">
    <property type="component" value="Unassembled WGS sequence"/>
</dbReference>
<sequence length="112" mass="12110">MTDEGLAPPSISEFGQMLARTAKDLGHRADFYKQAEIFSFCSAQVSARMIAEDVRHIALCPLTIALYTLPGQAGTVFLAYRAPDLASPAGDFARAMLRRIAARTLEHAGVGR</sequence>
<dbReference type="Pfam" id="PF03625">
    <property type="entry name" value="DUF302"/>
    <property type="match status" value="1"/>
</dbReference>
<evidence type="ECO:0000313" key="2">
    <source>
        <dbReference type="EMBL" id="NMG73561.1"/>
    </source>
</evidence>
<dbReference type="SUPFAM" id="SSF103247">
    <property type="entry name" value="TT1751-like"/>
    <property type="match status" value="1"/>
</dbReference>
<accession>A0ABX1Q811</accession>
<name>A0ABX1Q811_9RHOO</name>
<feature type="domain" description="DUF302" evidence="1">
    <location>
        <begin position="31"/>
        <end position="82"/>
    </location>
</feature>
<dbReference type="InterPro" id="IPR005180">
    <property type="entry name" value="DUF302"/>
</dbReference>
<evidence type="ECO:0000313" key="3">
    <source>
        <dbReference type="Proteomes" id="UP000648984"/>
    </source>
</evidence>
<reference evidence="2 3" key="1">
    <citation type="submission" date="2019-12" db="EMBL/GenBank/DDBJ databases">
        <title>Comparative genomics gives insights into the taxonomy of the Azoarcus-Aromatoleum group and reveals separate origins of nif in the plant-associated Azoarcus and non-plant-associated Aromatoleum sub-groups.</title>
        <authorList>
            <person name="Lafos M."/>
            <person name="Maluk M."/>
            <person name="Batista M."/>
            <person name="Junghare M."/>
            <person name="Carmona M."/>
            <person name="Faoro H."/>
            <person name="Cruz L.M."/>
            <person name="Battistoni F."/>
            <person name="De Souza E."/>
            <person name="Pedrosa F."/>
            <person name="Chen W.-M."/>
            <person name="Poole P.S."/>
            <person name="Dixon R.A."/>
            <person name="James E.K."/>
        </authorList>
    </citation>
    <scope>NUCLEOTIDE SEQUENCE [LARGE SCALE GENOMIC DNA]</scope>
    <source>
        <strain evidence="2 3">22Lin</strain>
    </source>
</reference>
<comment type="caution">
    <text evidence="2">The sequence shown here is derived from an EMBL/GenBank/DDBJ whole genome shotgun (WGS) entry which is preliminary data.</text>
</comment>
<dbReference type="InterPro" id="IPR035923">
    <property type="entry name" value="TT1751-like_sf"/>
</dbReference>